<sequence>MNIRNEETKDYREVEELTRQAFWNLHSPGCDEHYLVHVMRGHADFISNLDFVIEHEGRIIANIMFTKAKLVEKNGNAKEILTFGPLSVLPEYQRKGYGRMLVEHSFKKAVEMGYDTIVIFGNPENYIPFGFKSSKHYNIYVGNNIFPTALLVKELCDVAIPVGNWEFHESPIYELDSKAVEEFDKTFESVAKEYKQSQELFYIYSHSQVN</sequence>
<accession>A0A1D3TUX7</accession>
<dbReference type="SUPFAM" id="SSF55729">
    <property type="entry name" value="Acyl-CoA N-acyltransferases (Nat)"/>
    <property type="match status" value="1"/>
</dbReference>
<dbReference type="OrthoDB" id="9797178at2"/>
<dbReference type="AlphaFoldDB" id="A0A1D3TUX7"/>
<evidence type="ECO:0000259" key="1">
    <source>
        <dbReference type="PROSITE" id="PS51186"/>
    </source>
</evidence>
<dbReference type="CDD" id="cd04301">
    <property type="entry name" value="NAT_SF"/>
    <property type="match status" value="1"/>
</dbReference>
<dbReference type="Pfam" id="PF00583">
    <property type="entry name" value="Acetyltransf_1"/>
    <property type="match status" value="1"/>
</dbReference>
<name>A0A1D3TUX7_9FIRM</name>
<dbReference type="InterPro" id="IPR016181">
    <property type="entry name" value="Acyl_CoA_acyltransferase"/>
</dbReference>
<dbReference type="GO" id="GO:0016747">
    <property type="term" value="F:acyltransferase activity, transferring groups other than amino-acyl groups"/>
    <property type="evidence" value="ECO:0007669"/>
    <property type="project" value="InterPro"/>
</dbReference>
<dbReference type="RefSeq" id="WP_091234563.1">
    <property type="nucleotide sequence ID" value="NZ_FMKA01000015.1"/>
</dbReference>
<dbReference type="STRING" id="1619234.SAMN05421730_101510"/>
<dbReference type="Proteomes" id="UP000199315">
    <property type="component" value="Unassembled WGS sequence"/>
</dbReference>
<proteinExistence type="predicted"/>
<dbReference type="PROSITE" id="PS51186">
    <property type="entry name" value="GNAT"/>
    <property type="match status" value="1"/>
</dbReference>
<protein>
    <submittedName>
        <fullName evidence="2">Predicted N-acetyltransferase YhbS</fullName>
    </submittedName>
</protein>
<keyword evidence="3" id="KW-1185">Reference proteome</keyword>
<organism evidence="2 3">
    <name type="scientific">Anaerobium acetethylicum</name>
    <dbReference type="NCBI Taxonomy" id="1619234"/>
    <lineage>
        <taxon>Bacteria</taxon>
        <taxon>Bacillati</taxon>
        <taxon>Bacillota</taxon>
        <taxon>Clostridia</taxon>
        <taxon>Lachnospirales</taxon>
        <taxon>Lachnospiraceae</taxon>
        <taxon>Anaerobium</taxon>
    </lineage>
</organism>
<dbReference type="InterPro" id="IPR000182">
    <property type="entry name" value="GNAT_dom"/>
</dbReference>
<gene>
    <name evidence="2" type="ORF">SAMN05421730_101510</name>
</gene>
<dbReference type="Gene3D" id="3.40.630.30">
    <property type="match status" value="1"/>
</dbReference>
<reference evidence="2 3" key="1">
    <citation type="submission" date="2016-09" db="EMBL/GenBank/DDBJ databases">
        <authorList>
            <person name="Capua I."/>
            <person name="De Benedictis P."/>
            <person name="Joannis T."/>
            <person name="Lombin L.H."/>
            <person name="Cattoli G."/>
        </authorList>
    </citation>
    <scope>NUCLEOTIDE SEQUENCE [LARGE SCALE GENOMIC DNA]</scope>
    <source>
        <strain evidence="2 3">GluBS11</strain>
    </source>
</reference>
<keyword evidence="2" id="KW-0808">Transferase</keyword>
<feature type="domain" description="N-acetyltransferase" evidence="1">
    <location>
        <begin position="1"/>
        <end position="157"/>
    </location>
</feature>
<dbReference type="EMBL" id="FMKA01000015">
    <property type="protein sequence ID" value="SCP97928.1"/>
    <property type="molecule type" value="Genomic_DNA"/>
</dbReference>
<evidence type="ECO:0000313" key="2">
    <source>
        <dbReference type="EMBL" id="SCP97928.1"/>
    </source>
</evidence>
<evidence type="ECO:0000313" key="3">
    <source>
        <dbReference type="Proteomes" id="UP000199315"/>
    </source>
</evidence>